<proteinExistence type="predicted"/>
<dbReference type="EMBL" id="GBRH01170278">
    <property type="protein sequence ID" value="JAE27618.1"/>
    <property type="molecule type" value="Transcribed_RNA"/>
</dbReference>
<sequence length="45" mass="5281">MLRTGLKWPSLNPSFSSILGTIVFRVPYDMIWNEYYLVMTRLGLT</sequence>
<reference evidence="1" key="2">
    <citation type="journal article" date="2015" name="Data Brief">
        <title>Shoot transcriptome of the giant reed, Arundo donax.</title>
        <authorList>
            <person name="Barrero R.A."/>
            <person name="Guerrero F.D."/>
            <person name="Moolhuijzen P."/>
            <person name="Goolsby J.A."/>
            <person name="Tidwell J."/>
            <person name="Bellgard S.E."/>
            <person name="Bellgard M.I."/>
        </authorList>
    </citation>
    <scope>NUCLEOTIDE SEQUENCE</scope>
    <source>
        <tissue evidence="1">Shoot tissue taken approximately 20 cm above the soil surface</tissue>
    </source>
</reference>
<dbReference type="AlphaFoldDB" id="A0A0A9H435"/>
<protein>
    <submittedName>
        <fullName evidence="1">Uncharacterized protein</fullName>
    </submittedName>
</protein>
<accession>A0A0A9H435</accession>
<organism evidence="1">
    <name type="scientific">Arundo donax</name>
    <name type="common">Giant reed</name>
    <name type="synonym">Donax arundinaceus</name>
    <dbReference type="NCBI Taxonomy" id="35708"/>
    <lineage>
        <taxon>Eukaryota</taxon>
        <taxon>Viridiplantae</taxon>
        <taxon>Streptophyta</taxon>
        <taxon>Embryophyta</taxon>
        <taxon>Tracheophyta</taxon>
        <taxon>Spermatophyta</taxon>
        <taxon>Magnoliopsida</taxon>
        <taxon>Liliopsida</taxon>
        <taxon>Poales</taxon>
        <taxon>Poaceae</taxon>
        <taxon>PACMAD clade</taxon>
        <taxon>Arundinoideae</taxon>
        <taxon>Arundineae</taxon>
        <taxon>Arundo</taxon>
    </lineage>
</organism>
<evidence type="ECO:0000313" key="1">
    <source>
        <dbReference type="EMBL" id="JAE27618.1"/>
    </source>
</evidence>
<reference evidence="1" key="1">
    <citation type="submission" date="2014-09" db="EMBL/GenBank/DDBJ databases">
        <authorList>
            <person name="Magalhaes I.L.F."/>
            <person name="Oliveira U."/>
            <person name="Santos F.R."/>
            <person name="Vidigal T.H.D.A."/>
            <person name="Brescovit A.D."/>
            <person name="Santos A.J."/>
        </authorList>
    </citation>
    <scope>NUCLEOTIDE SEQUENCE</scope>
    <source>
        <tissue evidence="1">Shoot tissue taken approximately 20 cm above the soil surface</tissue>
    </source>
</reference>
<name>A0A0A9H435_ARUDO</name>